<dbReference type="InterPro" id="IPR053193">
    <property type="entry name" value="MetalloPDE_YfcE-like"/>
</dbReference>
<feature type="domain" description="Calcineurin-like phosphoesterase" evidence="1">
    <location>
        <begin position="9"/>
        <end position="163"/>
    </location>
</feature>
<dbReference type="EMBL" id="UOFI01000128">
    <property type="protein sequence ID" value="VAW68372.1"/>
    <property type="molecule type" value="Genomic_DNA"/>
</dbReference>
<sequence length="181" mass="19361">MTSPLSNTLKIAIISDTHGEINADILNAIKGCDQVIHAGDICGAHVLEQLKEHFEHITAVTGNNDAPGLWAESETAIVSALPAIAEIELPGGTVVIEHGHKHGMHQPEHSSLRVAYPHARTIVYGHTHTMLVDDDNKPWVINPGAAGATRTRGGASCMILSASADSEWNVEMIRFKEKAVA</sequence>
<organism evidence="2">
    <name type="scientific">hydrothermal vent metagenome</name>
    <dbReference type="NCBI Taxonomy" id="652676"/>
    <lineage>
        <taxon>unclassified sequences</taxon>
        <taxon>metagenomes</taxon>
        <taxon>ecological metagenomes</taxon>
    </lineage>
</organism>
<evidence type="ECO:0000259" key="1">
    <source>
        <dbReference type="Pfam" id="PF12850"/>
    </source>
</evidence>
<accession>A0A3B0XZ00</accession>
<gene>
    <name evidence="2" type="ORF">MNBD_GAMMA09-2232</name>
</gene>
<dbReference type="InterPro" id="IPR000979">
    <property type="entry name" value="Phosphodiesterase_MJ0936/Vps29"/>
</dbReference>
<reference evidence="2" key="1">
    <citation type="submission" date="2018-06" db="EMBL/GenBank/DDBJ databases">
        <authorList>
            <person name="Zhirakovskaya E."/>
        </authorList>
    </citation>
    <scope>NUCLEOTIDE SEQUENCE</scope>
</reference>
<dbReference type="NCBIfam" id="TIGR00040">
    <property type="entry name" value="yfcE"/>
    <property type="match status" value="1"/>
</dbReference>
<name>A0A3B0XZ00_9ZZZZ</name>
<evidence type="ECO:0000313" key="2">
    <source>
        <dbReference type="EMBL" id="VAW68372.1"/>
    </source>
</evidence>
<dbReference type="PANTHER" id="PTHR43165:SF1">
    <property type="entry name" value="PHOSPHODIESTERASE MJ0936"/>
    <property type="match status" value="1"/>
</dbReference>
<dbReference type="PANTHER" id="PTHR43165">
    <property type="entry name" value="METALLOPHOSPHOESTERASE"/>
    <property type="match status" value="1"/>
</dbReference>
<dbReference type="InterPro" id="IPR024654">
    <property type="entry name" value="Calcineurin-like_PHP_lpxH"/>
</dbReference>
<dbReference type="SUPFAM" id="SSF56300">
    <property type="entry name" value="Metallo-dependent phosphatases"/>
    <property type="match status" value="1"/>
</dbReference>
<proteinExistence type="predicted"/>
<dbReference type="InterPro" id="IPR029052">
    <property type="entry name" value="Metallo-depent_PP-like"/>
</dbReference>
<dbReference type="AlphaFoldDB" id="A0A3B0XZ00"/>
<dbReference type="Pfam" id="PF12850">
    <property type="entry name" value="Metallophos_2"/>
    <property type="match status" value="1"/>
</dbReference>
<dbReference type="Gene3D" id="3.60.21.10">
    <property type="match status" value="1"/>
</dbReference>
<protein>
    <recommendedName>
        <fullName evidence="1">Calcineurin-like phosphoesterase domain-containing protein</fullName>
    </recommendedName>
</protein>